<evidence type="ECO:0000259" key="5">
    <source>
        <dbReference type="Pfam" id="PF23565"/>
    </source>
</evidence>
<sequence length="1149" mass="125971">MANNRLVREAFDAATVFLKPKNRGSSVLEILSKDILLSFSDDTLARTVIIEKALEILTRIHTAFAAPVEDNGQPETDHGPEDMALEDAKRRRLLHALLDLISLEGIYPSLSPGVGIPLQERVISVLPAGVIAKPSATIFGSNPEDESLLNHILTGILNILFDARPSIQPVIRGRILSDIVSGTADLAFNSKTLPVSEKNNYREAFRRVVNETSSPVLLSMLASFLKSDIAPWLKPIISSEISLVPLRQDGVLQTILFIASQFAPSLGQEAQNQITNGPHFTVQAIMHTSKLLSSVPRDMDPSAYFQKIAPQLLALLDSDDPDLRRTTAYVIGNGILGKRAYGAPRTIGHSLFVKPIFQALTAEINQTPSCDVTIPTDGEHPHGAGGNLQEPILVDESTIRLMIERLSVLTLQHPNPGLVKRLIYPILLPLWGLACFALEQQLSTMKQQVITMLQTFFSVSSGGEPLQKLANNLLWDGGATWTYCQGTNGGVSLKNRHTTSRKRFNIVQLLDSLDHRAELFVKLLGSDPKSEEHTGDIFLLVSRSWLMQPSTSQRPSNWPRIAVDGDESKSVIQKLVNAKLAEKLLDSFKDILSRRPLRILELVNQLIDGELRRRETRQRRELEGGGGKVSLSSLANIVEKNDDKQAESSADEESAELLSAVFSLLSTILASPEFHPSQEIRPVLDSVKSSLDKLLPLLPPSLSKPGTTASMLLEIQLSSPEQQSQPESKQKQTHVSDLDTHRQALTNLNSDLPPVQAEGLSLISDLIKESSPVLDIPSTLALLLSILTESVSESTSNEEFIYLNVIKLIGTLASRHPRTVVKVLVERYADRNEERTLDQRLRIGESLLRTVQDLGEALTGETAKVLGEGIISVAGRRGRKPQTQRRQREQLEKETRKREQELRKQQEFPMATDLEEVARGYLKDEDSEAETPEQAAFSARTLSVWAAGAASDEDADDLRVRASAISILASAIQTNLAGLGPSIASSAVDLALNTLTLESDPESAILRRASVILLLDILKSLDTARETRGAAALNFGFSLSDDTGSASILNETKSYGGGPSTIGNLPHMLRTLKFVESCETDSTVRGHIRVLIESLEAWMEKSLLWGIGLQGEQRELEERLELGDRIAGLSVNPLAGRSGSGRPRIEEIE</sequence>
<proteinExistence type="inferred from homology"/>
<dbReference type="InterPro" id="IPR057407">
    <property type="entry name" value="HEAT_TANGO6"/>
</dbReference>
<dbReference type="InterPro" id="IPR016024">
    <property type="entry name" value="ARM-type_fold"/>
</dbReference>
<evidence type="ECO:0000259" key="4">
    <source>
        <dbReference type="Pfam" id="PF10363"/>
    </source>
</evidence>
<feature type="compositionally biased region" description="Basic and acidic residues" evidence="2">
    <location>
        <begin position="728"/>
        <end position="738"/>
    </location>
</feature>
<dbReference type="Pfam" id="PF10363">
    <property type="entry name" value="RTP1_C1"/>
    <property type="match status" value="1"/>
</dbReference>
<dbReference type="InterPro" id="IPR019414">
    <property type="entry name" value="Rtp1_C2"/>
</dbReference>
<feature type="domain" description="RNA polymerase II assembly factor Rtp1 C-terminal" evidence="3">
    <location>
        <begin position="1064"/>
        <end position="1097"/>
    </location>
</feature>
<protein>
    <recommendedName>
        <fullName evidence="8">RNA polymerase II assembly factor Rtp1 C-terminal domain-containing protein</fullName>
    </recommendedName>
</protein>
<feature type="compositionally biased region" description="Basic residues" evidence="2">
    <location>
        <begin position="876"/>
        <end position="885"/>
    </location>
</feature>
<accession>A0A507QJV7</accession>
<evidence type="ECO:0000313" key="6">
    <source>
        <dbReference type="EMBL" id="TQB68758.1"/>
    </source>
</evidence>
<feature type="region of interest" description="Disordered" evidence="2">
    <location>
        <begin position="718"/>
        <end position="738"/>
    </location>
</feature>
<feature type="domain" description="RNA polymerase II assembly factor Rtp1 C-terminal" evidence="4">
    <location>
        <begin position="742"/>
        <end position="857"/>
    </location>
</feature>
<gene>
    <name evidence="6" type="ORF">MPDQ_002856</name>
</gene>
<evidence type="ECO:0000256" key="1">
    <source>
        <dbReference type="ARBA" id="ARBA00005724"/>
    </source>
</evidence>
<dbReference type="PANTHER" id="PTHR20959:SF1">
    <property type="entry name" value="TRANSPORT AND GOLGI ORGANIZATION PROTEIN 6 HOMOLOG"/>
    <property type="match status" value="1"/>
</dbReference>
<evidence type="ECO:0000259" key="3">
    <source>
        <dbReference type="Pfam" id="PF10304"/>
    </source>
</evidence>
<feature type="compositionally biased region" description="Low complexity" evidence="2">
    <location>
        <begin position="718"/>
        <end position="727"/>
    </location>
</feature>
<evidence type="ECO:0008006" key="8">
    <source>
        <dbReference type="Google" id="ProtNLM"/>
    </source>
</evidence>
<dbReference type="GO" id="GO:0009306">
    <property type="term" value="P:protein secretion"/>
    <property type="evidence" value="ECO:0007669"/>
    <property type="project" value="TreeGrafter"/>
</dbReference>
<dbReference type="AlphaFoldDB" id="A0A507QJV7"/>
<feature type="compositionally biased region" description="Basic and acidic residues" evidence="2">
    <location>
        <begin position="886"/>
        <end position="905"/>
    </location>
</feature>
<feature type="region of interest" description="Disordered" evidence="2">
    <location>
        <begin position="876"/>
        <end position="905"/>
    </location>
</feature>
<reference evidence="6 7" key="1">
    <citation type="submission" date="2019-06" db="EMBL/GenBank/DDBJ databases">
        <title>Wine fermentation using esterase from Monascus purpureus.</title>
        <authorList>
            <person name="Geng C."/>
            <person name="Zhang Y."/>
        </authorList>
    </citation>
    <scope>NUCLEOTIDE SEQUENCE [LARGE SCALE GENOMIC DNA]</scope>
    <source>
        <strain evidence="6">HQ1</strain>
    </source>
</reference>
<organism evidence="6 7">
    <name type="scientific">Monascus purpureus</name>
    <name type="common">Red mold</name>
    <name type="synonym">Monascus anka</name>
    <dbReference type="NCBI Taxonomy" id="5098"/>
    <lineage>
        <taxon>Eukaryota</taxon>
        <taxon>Fungi</taxon>
        <taxon>Dikarya</taxon>
        <taxon>Ascomycota</taxon>
        <taxon>Pezizomycotina</taxon>
        <taxon>Eurotiomycetes</taxon>
        <taxon>Eurotiomycetidae</taxon>
        <taxon>Eurotiales</taxon>
        <taxon>Aspergillaceae</taxon>
        <taxon>Monascus</taxon>
    </lineage>
</organism>
<dbReference type="Pfam" id="PF10304">
    <property type="entry name" value="RTP1_C2"/>
    <property type="match status" value="1"/>
</dbReference>
<comment type="caution">
    <text evidence="6">The sequence shown here is derived from an EMBL/GenBank/DDBJ whole genome shotgun (WGS) entry which is preliminary data.</text>
</comment>
<evidence type="ECO:0000256" key="2">
    <source>
        <dbReference type="SAM" id="MobiDB-lite"/>
    </source>
</evidence>
<keyword evidence="7" id="KW-1185">Reference proteome</keyword>
<feature type="domain" description="TANGO6 HEAT repeat" evidence="5">
    <location>
        <begin position="282"/>
        <end position="527"/>
    </location>
</feature>
<dbReference type="InterPro" id="IPR019451">
    <property type="entry name" value="Rtp1_C1"/>
</dbReference>
<dbReference type="EMBL" id="VIFY01000192">
    <property type="protein sequence ID" value="TQB68758.1"/>
    <property type="molecule type" value="Genomic_DNA"/>
</dbReference>
<dbReference type="STRING" id="5098.A0A507QJV7"/>
<dbReference type="PANTHER" id="PTHR20959">
    <property type="entry name" value="TRANSPORT AND GOLGI ORGANIZATION PROTEIN 6 FAMILY MEMBER"/>
    <property type="match status" value="1"/>
</dbReference>
<dbReference type="Proteomes" id="UP000319663">
    <property type="component" value="Unassembled WGS sequence"/>
</dbReference>
<name>A0A507QJV7_MONPU</name>
<dbReference type="Pfam" id="PF23565">
    <property type="entry name" value="ARM_TANGO6"/>
    <property type="match status" value="1"/>
</dbReference>
<dbReference type="InterPro" id="IPR039600">
    <property type="entry name" value="TANGO6/Rtp1"/>
</dbReference>
<dbReference type="SUPFAM" id="SSF48371">
    <property type="entry name" value="ARM repeat"/>
    <property type="match status" value="1"/>
</dbReference>
<evidence type="ECO:0000313" key="7">
    <source>
        <dbReference type="Proteomes" id="UP000319663"/>
    </source>
</evidence>
<comment type="similarity">
    <text evidence="1">Belongs to the Tango6 family.</text>
</comment>